<organism evidence="1 2">
    <name type="scientific">Protopolystoma xenopodis</name>
    <dbReference type="NCBI Taxonomy" id="117903"/>
    <lineage>
        <taxon>Eukaryota</taxon>
        <taxon>Metazoa</taxon>
        <taxon>Spiralia</taxon>
        <taxon>Lophotrochozoa</taxon>
        <taxon>Platyhelminthes</taxon>
        <taxon>Monogenea</taxon>
        <taxon>Polyopisthocotylea</taxon>
        <taxon>Polystomatidea</taxon>
        <taxon>Polystomatidae</taxon>
        <taxon>Protopolystoma</taxon>
    </lineage>
</organism>
<comment type="caution">
    <text evidence="1">The sequence shown here is derived from an EMBL/GenBank/DDBJ whole genome shotgun (WGS) entry which is preliminary data.</text>
</comment>
<name>A0A448XAG2_9PLAT</name>
<dbReference type="EMBL" id="CAAALY010130514">
    <property type="protein sequence ID" value="VEL32121.1"/>
    <property type="molecule type" value="Genomic_DNA"/>
</dbReference>
<dbReference type="AlphaFoldDB" id="A0A448XAG2"/>
<evidence type="ECO:0000313" key="2">
    <source>
        <dbReference type="Proteomes" id="UP000784294"/>
    </source>
</evidence>
<accession>A0A448XAG2</accession>
<dbReference type="Proteomes" id="UP000784294">
    <property type="component" value="Unassembled WGS sequence"/>
</dbReference>
<keyword evidence="2" id="KW-1185">Reference proteome</keyword>
<evidence type="ECO:0000313" key="1">
    <source>
        <dbReference type="EMBL" id="VEL32121.1"/>
    </source>
</evidence>
<reference evidence="1" key="1">
    <citation type="submission" date="2018-11" db="EMBL/GenBank/DDBJ databases">
        <authorList>
            <consortium name="Pathogen Informatics"/>
        </authorList>
    </citation>
    <scope>NUCLEOTIDE SEQUENCE</scope>
</reference>
<feature type="non-terminal residue" evidence="1">
    <location>
        <position position="1"/>
    </location>
</feature>
<protein>
    <submittedName>
        <fullName evidence="1">Uncharacterized protein</fullName>
    </submittedName>
</protein>
<sequence>IAIPLYRNDAIPSLCYANSNSENDIPTVAQLSNFMTSRARSLSMTLYFVVMIVRHPGLQLAIGTAMADILLGWHSPYRRHWYERTYPLSLPPGHLARLVCGMGPNTCANGSTQPAACSHLADQINNLLTPRLGQVATRPATLSAALWCLSLVRRWAQPPPPSLVSPSLLIGLLDEKDGT</sequence>
<proteinExistence type="predicted"/>
<gene>
    <name evidence="1" type="ORF">PXEA_LOCUS25561</name>
</gene>